<keyword evidence="3" id="KW-1185">Reference proteome</keyword>
<dbReference type="AlphaFoldDB" id="A0A1C6RD05"/>
<sequence>MPEPDQPRIVITPGIDEDPDEISGDAVDERDVLGEYAPLADPAAHQYGNA</sequence>
<proteinExistence type="predicted"/>
<accession>A0A1C6RD05</accession>
<reference evidence="3" key="1">
    <citation type="submission" date="2016-06" db="EMBL/GenBank/DDBJ databases">
        <authorList>
            <person name="Varghese N."/>
        </authorList>
    </citation>
    <scope>NUCLEOTIDE SEQUENCE [LARGE SCALE GENOMIC DNA]</scope>
    <source>
        <strain evidence="3">DSM 46123</strain>
    </source>
</reference>
<dbReference type="STRING" id="47866.GA0074694_1023"/>
<dbReference type="RefSeq" id="WP_176737784.1">
    <property type="nucleotide sequence ID" value="NZ_FMHU01000001.1"/>
</dbReference>
<evidence type="ECO:0000256" key="1">
    <source>
        <dbReference type="SAM" id="MobiDB-lite"/>
    </source>
</evidence>
<protein>
    <submittedName>
        <fullName evidence="2">Uncharacterized protein</fullName>
    </submittedName>
</protein>
<dbReference type="Proteomes" id="UP000198906">
    <property type="component" value="Unassembled WGS sequence"/>
</dbReference>
<organism evidence="2 3">
    <name type="scientific">Micromonospora inyonensis</name>
    <dbReference type="NCBI Taxonomy" id="47866"/>
    <lineage>
        <taxon>Bacteria</taxon>
        <taxon>Bacillati</taxon>
        <taxon>Actinomycetota</taxon>
        <taxon>Actinomycetes</taxon>
        <taxon>Micromonosporales</taxon>
        <taxon>Micromonosporaceae</taxon>
        <taxon>Micromonospora</taxon>
    </lineage>
</organism>
<evidence type="ECO:0000313" key="2">
    <source>
        <dbReference type="EMBL" id="SCL15033.1"/>
    </source>
</evidence>
<name>A0A1C6RD05_9ACTN</name>
<feature type="region of interest" description="Disordered" evidence="1">
    <location>
        <begin position="1"/>
        <end position="23"/>
    </location>
</feature>
<gene>
    <name evidence="2" type="ORF">GA0074694_1023</name>
</gene>
<dbReference type="EMBL" id="FMHU01000001">
    <property type="protein sequence ID" value="SCL15033.1"/>
    <property type="molecule type" value="Genomic_DNA"/>
</dbReference>
<evidence type="ECO:0000313" key="3">
    <source>
        <dbReference type="Proteomes" id="UP000198906"/>
    </source>
</evidence>